<accession>A0A3N0C0N9</accession>
<evidence type="ECO:0000313" key="1">
    <source>
        <dbReference type="EMBL" id="RNL55773.1"/>
    </source>
</evidence>
<dbReference type="RefSeq" id="WP_123204426.1">
    <property type="nucleotide sequence ID" value="NZ_RBEE01000004.1"/>
</dbReference>
<name>A0A3N0C0N9_9SPHI</name>
<proteinExistence type="predicted"/>
<comment type="caution">
    <text evidence="1">The sequence shown here is derived from an EMBL/GenBank/DDBJ whole genome shotgun (WGS) entry which is preliminary data.</text>
</comment>
<dbReference type="Pfam" id="PF02597">
    <property type="entry name" value="ThiS"/>
    <property type="match status" value="1"/>
</dbReference>
<dbReference type="InterPro" id="IPR016155">
    <property type="entry name" value="Mopterin_synth/thiamin_S_b"/>
</dbReference>
<dbReference type="InterPro" id="IPR003749">
    <property type="entry name" value="ThiS/MoaD-like"/>
</dbReference>
<gene>
    <name evidence="1" type="ORF">D7004_03180</name>
</gene>
<dbReference type="EMBL" id="RBEE01000004">
    <property type="protein sequence ID" value="RNL55773.1"/>
    <property type="molecule type" value="Genomic_DNA"/>
</dbReference>
<dbReference type="SUPFAM" id="SSF54285">
    <property type="entry name" value="MoaD/ThiS"/>
    <property type="match status" value="1"/>
</dbReference>
<keyword evidence="2" id="KW-1185">Reference proteome</keyword>
<protein>
    <submittedName>
        <fullName evidence="1">Molybdopterin synthase sulfur carrier subunit</fullName>
    </submittedName>
</protein>
<dbReference type="AlphaFoldDB" id="A0A3N0C0N9"/>
<organism evidence="1 2">
    <name type="scientific">Pedobacter jejuensis</name>
    <dbReference type="NCBI Taxonomy" id="1268550"/>
    <lineage>
        <taxon>Bacteria</taxon>
        <taxon>Pseudomonadati</taxon>
        <taxon>Bacteroidota</taxon>
        <taxon>Sphingobacteriia</taxon>
        <taxon>Sphingobacteriales</taxon>
        <taxon>Sphingobacteriaceae</taxon>
        <taxon>Pedobacter</taxon>
    </lineage>
</organism>
<reference evidence="1 2" key="1">
    <citation type="submission" date="2018-10" db="EMBL/GenBank/DDBJ databases">
        <title>Genome sequencing of Pedobacter jejuensis TNB23.</title>
        <authorList>
            <person name="Cho Y.-J."/>
            <person name="Cho A."/>
            <person name="Kim O.-S."/>
        </authorList>
    </citation>
    <scope>NUCLEOTIDE SEQUENCE [LARGE SCALE GENOMIC DNA]</scope>
    <source>
        <strain evidence="1 2">TNB23</strain>
    </source>
</reference>
<dbReference type="CDD" id="cd00754">
    <property type="entry name" value="Ubl_MoaD"/>
    <property type="match status" value="1"/>
</dbReference>
<sequence>MEINILSFGKIAEFITINRLDTDEIFDTDGLKQQLEKTYPQLKEIKYKLALNKQIVQKNIELLPGDVVAIMPPFSGG</sequence>
<dbReference type="InterPro" id="IPR012675">
    <property type="entry name" value="Beta-grasp_dom_sf"/>
</dbReference>
<dbReference type="Proteomes" id="UP000274046">
    <property type="component" value="Unassembled WGS sequence"/>
</dbReference>
<dbReference type="OrthoDB" id="1191081at2"/>
<dbReference type="Gene3D" id="3.10.20.30">
    <property type="match status" value="1"/>
</dbReference>
<evidence type="ECO:0000313" key="2">
    <source>
        <dbReference type="Proteomes" id="UP000274046"/>
    </source>
</evidence>